<gene>
    <name evidence="6" type="ORF">MFUM_0437</name>
</gene>
<keyword evidence="4" id="KW-0051">Antiviral defense</keyword>
<proteinExistence type="inferred from homology"/>
<dbReference type="NCBIfam" id="TIGR01881">
    <property type="entry name" value="cas_Cmr5"/>
    <property type="match status" value="1"/>
</dbReference>
<dbReference type="EMBL" id="OX458932">
    <property type="protein sequence ID" value="CAI9084829.1"/>
    <property type="molecule type" value="Genomic_DNA"/>
</dbReference>
<dbReference type="Proteomes" id="UP001161497">
    <property type="component" value="Chromosome"/>
</dbReference>
<protein>
    <recommendedName>
        <fullName evidence="5">CRISPR type III-B/RAMP module-associated protein Cmr5</fullName>
    </recommendedName>
</protein>
<evidence type="ECO:0000256" key="5">
    <source>
        <dbReference type="ARBA" id="ARBA00030001"/>
    </source>
</evidence>
<dbReference type="InterPro" id="IPR023101">
    <property type="entry name" value="AF1862-like_dom_sf"/>
</dbReference>
<evidence type="ECO:0000313" key="7">
    <source>
        <dbReference type="Proteomes" id="UP001161497"/>
    </source>
</evidence>
<evidence type="ECO:0000256" key="3">
    <source>
        <dbReference type="ARBA" id="ARBA00022490"/>
    </source>
</evidence>
<keyword evidence="7" id="KW-1185">Reference proteome</keyword>
<dbReference type="Pfam" id="PF09701">
    <property type="entry name" value="Cas_Cmr5"/>
    <property type="match status" value="1"/>
</dbReference>
<reference evidence="6" key="1">
    <citation type="submission" date="2023-03" db="EMBL/GenBank/DDBJ databases">
        <authorList>
            <person name="Cremers G."/>
            <person name="Picone N."/>
        </authorList>
    </citation>
    <scope>NUCLEOTIDE SEQUENCE</scope>
    <source>
        <strain evidence="6">Sample_alias</strain>
    </source>
</reference>
<evidence type="ECO:0000256" key="4">
    <source>
        <dbReference type="ARBA" id="ARBA00023118"/>
    </source>
</evidence>
<evidence type="ECO:0000256" key="2">
    <source>
        <dbReference type="ARBA" id="ARBA00006161"/>
    </source>
</evidence>
<name>A0ABN8XC32_9BACT</name>
<evidence type="ECO:0000256" key="1">
    <source>
        <dbReference type="ARBA" id="ARBA00004496"/>
    </source>
</evidence>
<comment type="subcellular location">
    <subcellularLocation>
        <location evidence="1">Cytoplasm</location>
    </subcellularLocation>
</comment>
<comment type="similarity">
    <text evidence="2">Belongs to the CRISPR system Cmr5 family.</text>
</comment>
<keyword evidence="3" id="KW-0963">Cytoplasm</keyword>
<evidence type="ECO:0000313" key="6">
    <source>
        <dbReference type="EMBL" id="CAI9084829.1"/>
    </source>
</evidence>
<dbReference type="Gene3D" id="1.10.520.30">
    <property type="entry name" value="AF1862-like domain"/>
    <property type="match status" value="1"/>
</dbReference>
<dbReference type="RefSeq" id="WP_009060280.1">
    <property type="nucleotide sequence ID" value="NZ_JAHXRZ010000003.1"/>
</dbReference>
<sequence>MDNLEILRAKHALKKAEGLKKESVNRLPGLIVSNGLLATLAFVCEEKPEREPLKIAMDAVAEYLSKRNILKDIKENNNAAKEMLHQLITKGSSLDLQQATYETLKYLAYLKRFSEKKSSSS</sequence>
<accession>A0ABN8XC32</accession>
<dbReference type="SUPFAM" id="SSF158568">
    <property type="entry name" value="AF1862-like"/>
    <property type="match status" value="1"/>
</dbReference>
<dbReference type="InterPro" id="IPR010160">
    <property type="entry name" value="CRISPR-assoc_prot_Cmr5"/>
</dbReference>
<organism evidence="6 7">
    <name type="scientific">Candidatus Methylacidiphilum fumarolicum</name>
    <dbReference type="NCBI Taxonomy" id="591154"/>
    <lineage>
        <taxon>Bacteria</taxon>
        <taxon>Pseudomonadati</taxon>
        <taxon>Verrucomicrobiota</taxon>
        <taxon>Methylacidiphilae</taxon>
        <taxon>Methylacidiphilales</taxon>
        <taxon>Methylacidiphilaceae</taxon>
        <taxon>Methylacidiphilum (ex Ratnadevi et al. 2023)</taxon>
    </lineage>
</organism>